<dbReference type="PANTHER" id="PTHR46211">
    <property type="entry name" value="GLYCEROPHOSPHORYL DIESTER PHOSPHODIESTERASE"/>
    <property type="match status" value="1"/>
</dbReference>
<dbReference type="SUPFAM" id="SSF51695">
    <property type="entry name" value="PLC-like phosphodiesterases"/>
    <property type="match status" value="1"/>
</dbReference>
<dbReference type="AlphaFoldDB" id="A0A060IIC6"/>
<reference evidence="2 3" key="1">
    <citation type="submission" date="2013-12" db="EMBL/GenBank/DDBJ databases">
        <title>Complete genome sequence of Rhizobium etli bv. mimosae IE4771.</title>
        <authorList>
            <person name="Bustos P."/>
            <person name="Santamaria R.I."/>
            <person name="Lozano L."/>
            <person name="Ormeno-Orrillo E."/>
            <person name="Rogel M.A."/>
            <person name="Romero D."/>
            <person name="Cevallos M.A."/>
            <person name="Martinez-Romero E."/>
            <person name="Gonzalez V."/>
        </authorList>
    </citation>
    <scope>NUCLEOTIDE SEQUENCE [LARGE SCALE GENOMIC DNA]</scope>
    <source>
        <strain evidence="2 3">IE4771</strain>
        <plasmid evidence="3">Plasmid pRetIE4771e</plasmid>
    </source>
</reference>
<dbReference type="Proteomes" id="UP000027180">
    <property type="component" value="Plasmid pRetIE4771e"/>
</dbReference>
<dbReference type="Pfam" id="PF03009">
    <property type="entry name" value="GDPD"/>
    <property type="match status" value="1"/>
</dbReference>
<dbReference type="GO" id="GO:0008889">
    <property type="term" value="F:glycerophosphodiester phosphodiesterase activity"/>
    <property type="evidence" value="ECO:0007669"/>
    <property type="project" value="UniProtKB-EC"/>
</dbReference>
<dbReference type="KEGG" id="rei:IE4771_PE00437"/>
<keyword evidence="2" id="KW-0614">Plasmid</keyword>
<gene>
    <name evidence="2" type="ORF">IE4771_PE00437</name>
</gene>
<proteinExistence type="predicted"/>
<dbReference type="GO" id="GO:0006629">
    <property type="term" value="P:lipid metabolic process"/>
    <property type="evidence" value="ECO:0007669"/>
    <property type="project" value="InterPro"/>
</dbReference>
<name>A0A060IIC6_RHIET</name>
<accession>A0A060IIC6</accession>
<evidence type="ECO:0000313" key="2">
    <source>
        <dbReference type="EMBL" id="AIC31660.1"/>
    </source>
</evidence>
<sequence length="252" mass="27862">MNKITGHRGARNLWPENSLTGFRNVLALEIDAVEFDVHLTNSGELVVIHDATLDRTTDKTGPVRALTPELRGETHLEGSDDTVPTLADVLSVLVTGGDKQLHVEIKSDEKGRPYPGIVEKVAAEIEGFGLAARCHLTSFDVPLLEECRRAAPNIARLVSVNAEWAAKQGGLRAFLERVDGLVDIVAIHHELMAAEWPLIRQKLPLERLCAWTLNDETLIRAWLKRGIGHLTSDSPDLALRLRSEIRSQFEPA</sequence>
<dbReference type="InterPro" id="IPR030395">
    <property type="entry name" value="GP_PDE_dom"/>
</dbReference>
<dbReference type="PANTHER" id="PTHR46211:SF14">
    <property type="entry name" value="GLYCEROPHOSPHODIESTER PHOSPHODIESTERASE"/>
    <property type="match status" value="1"/>
</dbReference>
<dbReference type="EC" id="3.1.4.46" evidence="2"/>
<dbReference type="PROSITE" id="PS51704">
    <property type="entry name" value="GP_PDE"/>
    <property type="match status" value="1"/>
</dbReference>
<dbReference type="EMBL" id="CP006991">
    <property type="protein sequence ID" value="AIC31660.1"/>
    <property type="molecule type" value="Genomic_DNA"/>
</dbReference>
<geneLocation type="plasmid" evidence="2 3">
    <name>pRetIE4771e</name>
</geneLocation>
<dbReference type="OrthoDB" id="9787897at2"/>
<protein>
    <submittedName>
        <fullName evidence="2">Glycerophosphoryl diester phosphodiesterase protein</fullName>
        <ecNumber evidence="2">3.1.4.46</ecNumber>
    </submittedName>
</protein>
<dbReference type="HOGENOM" id="CLU_030006_3_3_5"/>
<evidence type="ECO:0000313" key="3">
    <source>
        <dbReference type="Proteomes" id="UP000027180"/>
    </source>
</evidence>
<dbReference type="InterPro" id="IPR017946">
    <property type="entry name" value="PLC-like_Pdiesterase_TIM-brl"/>
</dbReference>
<feature type="domain" description="GP-PDE" evidence="1">
    <location>
        <begin position="2"/>
        <end position="242"/>
    </location>
</feature>
<keyword evidence="2" id="KW-0378">Hydrolase</keyword>
<dbReference type="CDD" id="cd08565">
    <property type="entry name" value="GDPD_pAtGDE_like"/>
    <property type="match status" value="1"/>
</dbReference>
<organism evidence="2 3">
    <name type="scientific">Rhizobium etli bv. mimosae str. IE4771</name>
    <dbReference type="NCBI Taxonomy" id="1432050"/>
    <lineage>
        <taxon>Bacteria</taxon>
        <taxon>Pseudomonadati</taxon>
        <taxon>Pseudomonadota</taxon>
        <taxon>Alphaproteobacteria</taxon>
        <taxon>Hyphomicrobiales</taxon>
        <taxon>Rhizobiaceae</taxon>
        <taxon>Rhizobium/Agrobacterium group</taxon>
        <taxon>Rhizobium</taxon>
    </lineage>
</organism>
<dbReference type="RefSeq" id="WP_040142925.1">
    <property type="nucleotide sequence ID" value="NZ_CP006991.1"/>
</dbReference>
<evidence type="ECO:0000259" key="1">
    <source>
        <dbReference type="PROSITE" id="PS51704"/>
    </source>
</evidence>
<dbReference type="Gene3D" id="3.20.20.190">
    <property type="entry name" value="Phosphatidylinositol (PI) phosphodiesterase"/>
    <property type="match status" value="1"/>
</dbReference>